<feature type="domain" description="Glycosyltransferase 2-like" evidence="1">
    <location>
        <begin position="178"/>
        <end position="311"/>
    </location>
</feature>
<dbReference type="InterPro" id="IPR001173">
    <property type="entry name" value="Glyco_trans_2-like"/>
</dbReference>
<keyword evidence="3" id="KW-1185">Reference proteome</keyword>
<accession>A0A223KMA6</accession>
<sequence length="410" mass="48591">MLVFILSHEKTKTFQQIKLSIEGLNLQLKINMLPFNKLREYRDTSHNNFVFLVNVHQPFHINDFKNCYENINRLRDEECGIVVGDKGNNFNIICIRNKKLVEYCNRSNNIAFQRYVLMDIYLYLYQNCKLKFRTLNRVRSNQRYLSLDRQLIMEEKHISPIIQYRHINIKKKMTEQISIVMCTYNNADYLDWSIYSVLSQTVGNWELVIINDGSSDQTKEILDRYNGYPSIRIIHSMQNRGKASCLNQALQLITGGWIIELDADDWLAENCLEIIDPILGNANKGTDALFYGNYVEWKERTRDQKLFYSKEINGPDVFHSEEYLNKPFALAPRIYNVELLKQVGGWNVNDPSQGKMFEDVYMICSLQKKFKVIKINRLLYHRRLRVKSVTNQSAIPFTKWRNWLRKHLNL</sequence>
<dbReference type="SUPFAM" id="SSF53448">
    <property type="entry name" value="Nucleotide-diphospho-sugar transferases"/>
    <property type="match status" value="1"/>
</dbReference>
<evidence type="ECO:0000259" key="1">
    <source>
        <dbReference type="Pfam" id="PF00535"/>
    </source>
</evidence>
<protein>
    <recommendedName>
        <fullName evidence="1">Glycosyltransferase 2-like domain-containing protein</fullName>
    </recommendedName>
</protein>
<dbReference type="Gene3D" id="3.90.550.10">
    <property type="entry name" value="Spore Coat Polysaccharide Biosynthesis Protein SpsA, Chain A"/>
    <property type="match status" value="1"/>
</dbReference>
<dbReference type="InterPro" id="IPR029044">
    <property type="entry name" value="Nucleotide-diphossugar_trans"/>
</dbReference>
<dbReference type="AlphaFoldDB" id="A0A223KMA6"/>
<proteinExistence type="predicted"/>
<dbReference type="PANTHER" id="PTHR43685:SF2">
    <property type="entry name" value="GLYCOSYLTRANSFERASE 2-LIKE DOMAIN-CONTAINING PROTEIN"/>
    <property type="match status" value="1"/>
</dbReference>
<dbReference type="InterPro" id="IPR050834">
    <property type="entry name" value="Glycosyltransf_2"/>
</dbReference>
<dbReference type="STRING" id="1314751.GCA_001591425_01731"/>
<organism evidence="2 3">
    <name type="scientific">Sutcliffiella cohnii</name>
    <dbReference type="NCBI Taxonomy" id="33932"/>
    <lineage>
        <taxon>Bacteria</taxon>
        <taxon>Bacillati</taxon>
        <taxon>Bacillota</taxon>
        <taxon>Bacilli</taxon>
        <taxon>Bacillales</taxon>
        <taxon>Bacillaceae</taxon>
        <taxon>Sutcliffiella</taxon>
    </lineage>
</organism>
<evidence type="ECO:0000313" key="2">
    <source>
        <dbReference type="EMBL" id="AST90640.1"/>
    </source>
</evidence>
<dbReference type="Pfam" id="PF00535">
    <property type="entry name" value="Glycos_transf_2"/>
    <property type="match status" value="1"/>
</dbReference>
<dbReference type="KEGG" id="bcoh:BC6307_04765"/>
<dbReference type="PANTHER" id="PTHR43685">
    <property type="entry name" value="GLYCOSYLTRANSFERASE"/>
    <property type="match status" value="1"/>
</dbReference>
<dbReference type="EMBL" id="CP018866">
    <property type="protein sequence ID" value="AST90640.1"/>
    <property type="molecule type" value="Genomic_DNA"/>
</dbReference>
<reference evidence="2 3" key="1">
    <citation type="submission" date="2016-12" db="EMBL/GenBank/DDBJ databases">
        <title>The whole genome sequencing and assembly of Bacillus cohnii DSM 6307T strain.</title>
        <authorList>
            <person name="Lee Y.-J."/>
            <person name="Yi H."/>
            <person name="Bahn Y.-S."/>
            <person name="Kim J.F."/>
            <person name="Lee D.-W."/>
        </authorList>
    </citation>
    <scope>NUCLEOTIDE SEQUENCE [LARGE SCALE GENOMIC DNA]</scope>
    <source>
        <strain evidence="2 3">DSM 6307</strain>
    </source>
</reference>
<dbReference type="Proteomes" id="UP000215224">
    <property type="component" value="Chromosome"/>
</dbReference>
<dbReference type="CDD" id="cd00761">
    <property type="entry name" value="Glyco_tranf_GTA_type"/>
    <property type="match status" value="1"/>
</dbReference>
<name>A0A223KMA6_9BACI</name>
<gene>
    <name evidence="2" type="ORF">BC6307_04765</name>
</gene>
<evidence type="ECO:0000313" key="3">
    <source>
        <dbReference type="Proteomes" id="UP000215224"/>
    </source>
</evidence>